<keyword evidence="1" id="KW-0472">Membrane</keyword>
<feature type="transmembrane region" description="Helical" evidence="1">
    <location>
        <begin position="64"/>
        <end position="89"/>
    </location>
</feature>
<proteinExistence type="predicted"/>
<dbReference type="EMBL" id="JAVRQU010000007">
    <property type="protein sequence ID" value="KAK5700748.1"/>
    <property type="molecule type" value="Genomic_DNA"/>
</dbReference>
<keyword evidence="1" id="KW-1133">Transmembrane helix</keyword>
<dbReference type="Proteomes" id="UP001310594">
    <property type="component" value="Unassembled WGS sequence"/>
</dbReference>
<organism evidence="2 3">
    <name type="scientific">Elasticomyces elasticus</name>
    <dbReference type="NCBI Taxonomy" id="574655"/>
    <lineage>
        <taxon>Eukaryota</taxon>
        <taxon>Fungi</taxon>
        <taxon>Dikarya</taxon>
        <taxon>Ascomycota</taxon>
        <taxon>Pezizomycotina</taxon>
        <taxon>Dothideomycetes</taxon>
        <taxon>Dothideomycetidae</taxon>
        <taxon>Mycosphaerellales</taxon>
        <taxon>Teratosphaeriaceae</taxon>
        <taxon>Elasticomyces</taxon>
    </lineage>
</organism>
<evidence type="ECO:0000256" key="1">
    <source>
        <dbReference type="SAM" id="Phobius"/>
    </source>
</evidence>
<gene>
    <name evidence="2" type="ORF">LTR97_005265</name>
</gene>
<keyword evidence="1" id="KW-0812">Transmembrane</keyword>
<feature type="transmembrane region" description="Helical" evidence="1">
    <location>
        <begin position="6"/>
        <end position="24"/>
    </location>
</feature>
<sequence>MATAIIFSTMLSIGALIVTEMVVWKRDLKPWIDELLVEPVDQKLGSWTRVDGLLGDRRRRFSEALVAIFLGTILNVILGIVQIIIWALYNKH</sequence>
<evidence type="ECO:0000313" key="3">
    <source>
        <dbReference type="Proteomes" id="UP001310594"/>
    </source>
</evidence>
<dbReference type="AlphaFoldDB" id="A0AAN7W813"/>
<accession>A0AAN7W813</accession>
<reference evidence="2" key="1">
    <citation type="submission" date="2023-08" db="EMBL/GenBank/DDBJ databases">
        <title>Black Yeasts Isolated from many extreme environments.</title>
        <authorList>
            <person name="Coleine C."/>
            <person name="Stajich J.E."/>
            <person name="Selbmann L."/>
        </authorList>
    </citation>
    <scope>NUCLEOTIDE SEQUENCE</scope>
    <source>
        <strain evidence="2">CCFEE 5810</strain>
    </source>
</reference>
<protein>
    <submittedName>
        <fullName evidence="2">Uncharacterized protein</fullName>
    </submittedName>
</protein>
<name>A0AAN7W813_9PEZI</name>
<evidence type="ECO:0000313" key="2">
    <source>
        <dbReference type="EMBL" id="KAK5700748.1"/>
    </source>
</evidence>
<comment type="caution">
    <text evidence="2">The sequence shown here is derived from an EMBL/GenBank/DDBJ whole genome shotgun (WGS) entry which is preliminary data.</text>
</comment>